<evidence type="ECO:0000313" key="1">
    <source>
        <dbReference type="EMBL" id="KAJ8963953.1"/>
    </source>
</evidence>
<dbReference type="AlphaFoldDB" id="A0AAV8ZKD0"/>
<sequence length="129" mass="15104">MIHKETFFKCNSWEDRLNLLYKITRDYSLLEKNYQRTLVNGIYERIKALNIYNPAYSKLKSKVKLYKAKEASIRGLPEDHELSQLFENPVEVKIFEGNHVTIMNNEFLAETINLVIKDICIEALTGCTD</sequence>
<proteinExistence type="predicted"/>
<comment type="caution">
    <text evidence="1">The sequence shown here is derived from an EMBL/GenBank/DDBJ whole genome shotgun (WGS) entry which is preliminary data.</text>
</comment>
<dbReference type="InterPro" id="IPR029058">
    <property type="entry name" value="AB_hydrolase_fold"/>
</dbReference>
<dbReference type="EMBL" id="JANEYF010001459">
    <property type="protein sequence ID" value="KAJ8963953.1"/>
    <property type="molecule type" value="Genomic_DNA"/>
</dbReference>
<accession>A0AAV8ZKD0</accession>
<name>A0AAV8ZKD0_9CUCU</name>
<keyword evidence="2" id="KW-1185">Reference proteome</keyword>
<dbReference type="Proteomes" id="UP001162156">
    <property type="component" value="Unassembled WGS sequence"/>
</dbReference>
<dbReference type="SUPFAM" id="SSF53474">
    <property type="entry name" value="alpha/beta-Hydrolases"/>
    <property type="match status" value="1"/>
</dbReference>
<reference evidence="1" key="1">
    <citation type="journal article" date="2023" name="Insect Mol. Biol.">
        <title>Genome sequencing provides insights into the evolution of gene families encoding plant cell wall-degrading enzymes in longhorned beetles.</title>
        <authorList>
            <person name="Shin N.R."/>
            <person name="Okamura Y."/>
            <person name="Kirsch R."/>
            <person name="Pauchet Y."/>
        </authorList>
    </citation>
    <scope>NUCLEOTIDE SEQUENCE</scope>
    <source>
        <strain evidence="1">RBIC_L_NR</strain>
    </source>
</reference>
<organism evidence="1 2">
    <name type="scientific">Rhamnusium bicolor</name>
    <dbReference type="NCBI Taxonomy" id="1586634"/>
    <lineage>
        <taxon>Eukaryota</taxon>
        <taxon>Metazoa</taxon>
        <taxon>Ecdysozoa</taxon>
        <taxon>Arthropoda</taxon>
        <taxon>Hexapoda</taxon>
        <taxon>Insecta</taxon>
        <taxon>Pterygota</taxon>
        <taxon>Neoptera</taxon>
        <taxon>Endopterygota</taxon>
        <taxon>Coleoptera</taxon>
        <taxon>Polyphaga</taxon>
        <taxon>Cucujiformia</taxon>
        <taxon>Chrysomeloidea</taxon>
        <taxon>Cerambycidae</taxon>
        <taxon>Lepturinae</taxon>
        <taxon>Rhagiini</taxon>
        <taxon>Rhamnusium</taxon>
    </lineage>
</organism>
<evidence type="ECO:0000313" key="2">
    <source>
        <dbReference type="Proteomes" id="UP001162156"/>
    </source>
</evidence>
<protein>
    <submittedName>
        <fullName evidence="1">Uncharacterized protein</fullName>
    </submittedName>
</protein>
<dbReference type="Gene3D" id="3.40.50.1820">
    <property type="entry name" value="alpha/beta hydrolase"/>
    <property type="match status" value="1"/>
</dbReference>
<gene>
    <name evidence="1" type="ORF">NQ314_005284</name>
</gene>